<dbReference type="InterPro" id="IPR008906">
    <property type="entry name" value="HATC_C_dom"/>
</dbReference>
<reference evidence="3 4" key="1">
    <citation type="submission" date="2017-12" db="EMBL/GenBank/DDBJ databases">
        <title>Hemimetabolous genomes reveal molecular basis of termite eusociality.</title>
        <authorList>
            <person name="Harrison M.C."/>
            <person name="Jongepier E."/>
            <person name="Robertson H.M."/>
            <person name="Arning N."/>
            <person name="Bitard-Feildel T."/>
            <person name="Chao H."/>
            <person name="Childers C.P."/>
            <person name="Dinh H."/>
            <person name="Doddapaneni H."/>
            <person name="Dugan S."/>
            <person name="Gowin J."/>
            <person name="Greiner C."/>
            <person name="Han Y."/>
            <person name="Hu H."/>
            <person name="Hughes D.S.T."/>
            <person name="Huylmans A.-K."/>
            <person name="Kemena C."/>
            <person name="Kremer L.P.M."/>
            <person name="Lee S.L."/>
            <person name="Lopez-Ezquerra A."/>
            <person name="Mallet L."/>
            <person name="Monroy-Kuhn J.M."/>
            <person name="Moser A."/>
            <person name="Murali S.C."/>
            <person name="Muzny D.M."/>
            <person name="Otani S."/>
            <person name="Piulachs M.-D."/>
            <person name="Poelchau M."/>
            <person name="Qu J."/>
            <person name="Schaub F."/>
            <person name="Wada-Katsumata A."/>
            <person name="Worley K.C."/>
            <person name="Xie Q."/>
            <person name="Ylla G."/>
            <person name="Poulsen M."/>
            <person name="Gibbs R.A."/>
            <person name="Schal C."/>
            <person name="Richards S."/>
            <person name="Belles X."/>
            <person name="Korb J."/>
            <person name="Bornberg-Bauer E."/>
        </authorList>
    </citation>
    <scope>NUCLEOTIDE SEQUENCE [LARGE SCALE GENOMIC DNA]</scope>
    <source>
        <tissue evidence="3">Whole body</tissue>
    </source>
</reference>
<dbReference type="InterPro" id="IPR052709">
    <property type="entry name" value="Transposase-MT_Hybrid"/>
</dbReference>
<dbReference type="InterPro" id="IPR041426">
    <property type="entry name" value="Mos1_HTH"/>
</dbReference>
<feature type="domain" description="HAT C-terminal dimerisation" evidence="1">
    <location>
        <begin position="114"/>
        <end position="179"/>
    </location>
</feature>
<feature type="domain" description="Mos1 transposase HTH" evidence="2">
    <location>
        <begin position="9"/>
        <end position="52"/>
    </location>
</feature>
<gene>
    <name evidence="3" type="ORF">B7P43_G07347</name>
</gene>
<protein>
    <recommendedName>
        <fullName evidence="5">Mos1 transposase HTH domain-containing protein</fullName>
    </recommendedName>
</protein>
<dbReference type="Gene3D" id="3.30.420.10">
    <property type="entry name" value="Ribonuclease H-like superfamily/Ribonuclease H"/>
    <property type="match status" value="1"/>
</dbReference>
<dbReference type="AlphaFoldDB" id="A0A2J7PMY6"/>
<dbReference type="Proteomes" id="UP000235965">
    <property type="component" value="Unassembled WGS sequence"/>
</dbReference>
<dbReference type="OrthoDB" id="6744003at2759"/>
<dbReference type="InParanoid" id="A0A2J7PMY6"/>
<evidence type="ECO:0008006" key="5">
    <source>
        <dbReference type="Google" id="ProtNLM"/>
    </source>
</evidence>
<name>A0A2J7PMY6_9NEOP</name>
<accession>A0A2J7PMY6</accession>
<evidence type="ECO:0000313" key="3">
    <source>
        <dbReference type="EMBL" id="PNF17700.1"/>
    </source>
</evidence>
<sequence length="231" mass="26722">MTECLEQQYCIKFCQKLGDTQAETIRKIQQAFSDDAIGVAQIKEWFNRFKHGRMSVDSEQRSGRPSPYSLDMAPCDFWLFPRLKTPLKGCRFDSHEDIIQNVMAELHTIPKEAFQNCFQRWKDRWDMYPDELKPLIAAAYTISISTAECERAFSNMNNIISTIRSSMLLKTASSLMFISSVGPPLSASDAEYYVKQWLKKGRRHADYQSCEAPADRRSVTSESNENIWKIF</sequence>
<organism evidence="3 4">
    <name type="scientific">Cryptotermes secundus</name>
    <dbReference type="NCBI Taxonomy" id="105785"/>
    <lineage>
        <taxon>Eukaryota</taxon>
        <taxon>Metazoa</taxon>
        <taxon>Ecdysozoa</taxon>
        <taxon>Arthropoda</taxon>
        <taxon>Hexapoda</taxon>
        <taxon>Insecta</taxon>
        <taxon>Pterygota</taxon>
        <taxon>Neoptera</taxon>
        <taxon>Polyneoptera</taxon>
        <taxon>Dictyoptera</taxon>
        <taxon>Blattodea</taxon>
        <taxon>Blattoidea</taxon>
        <taxon>Termitoidae</taxon>
        <taxon>Kalotermitidae</taxon>
        <taxon>Cryptotermitinae</taxon>
        <taxon>Cryptotermes</taxon>
    </lineage>
</organism>
<dbReference type="STRING" id="105785.A0A2J7PMY6"/>
<evidence type="ECO:0000313" key="4">
    <source>
        <dbReference type="Proteomes" id="UP000235965"/>
    </source>
</evidence>
<dbReference type="PANTHER" id="PTHR46060:SF1">
    <property type="entry name" value="MARINER MOS1 TRANSPOSASE-LIKE PROTEIN"/>
    <property type="match status" value="1"/>
</dbReference>
<comment type="caution">
    <text evidence="3">The sequence shown here is derived from an EMBL/GenBank/DDBJ whole genome shotgun (WGS) entry which is preliminary data.</text>
</comment>
<evidence type="ECO:0000259" key="1">
    <source>
        <dbReference type="Pfam" id="PF05699"/>
    </source>
</evidence>
<dbReference type="PANTHER" id="PTHR46060">
    <property type="entry name" value="MARINER MOS1 TRANSPOSASE-LIKE PROTEIN"/>
    <property type="match status" value="1"/>
</dbReference>
<keyword evidence="4" id="KW-1185">Reference proteome</keyword>
<evidence type="ECO:0000259" key="2">
    <source>
        <dbReference type="Pfam" id="PF17906"/>
    </source>
</evidence>
<dbReference type="InterPro" id="IPR036397">
    <property type="entry name" value="RNaseH_sf"/>
</dbReference>
<dbReference type="GO" id="GO:0046983">
    <property type="term" value="F:protein dimerization activity"/>
    <property type="evidence" value="ECO:0007669"/>
    <property type="project" value="InterPro"/>
</dbReference>
<dbReference type="GO" id="GO:0003676">
    <property type="term" value="F:nucleic acid binding"/>
    <property type="evidence" value="ECO:0007669"/>
    <property type="project" value="InterPro"/>
</dbReference>
<dbReference type="Pfam" id="PF17906">
    <property type="entry name" value="HTH_48"/>
    <property type="match status" value="1"/>
</dbReference>
<dbReference type="Pfam" id="PF05699">
    <property type="entry name" value="Dimer_Tnp_hAT"/>
    <property type="match status" value="1"/>
</dbReference>
<dbReference type="EMBL" id="NEVH01023960">
    <property type="protein sequence ID" value="PNF17700.1"/>
    <property type="molecule type" value="Genomic_DNA"/>
</dbReference>
<proteinExistence type="predicted"/>